<feature type="region of interest" description="Disordered" evidence="1">
    <location>
        <begin position="66"/>
        <end position="118"/>
    </location>
</feature>
<sequence length="118" mass="12874">YDTSHSSCADTRHQLLPEVPSSRSINQQILRELSGAPALRQSCRSKAGCKMCGQSHHSLLHLLGARRRQRRRPAAAATSGTSTSALAVTTTPQGGSRKRRRRQAASNFTREATPPLRT</sequence>
<organism evidence="2 3">
    <name type="scientific">Drosophila navojoa</name>
    <name type="common">Fruit fly</name>
    <dbReference type="NCBI Taxonomy" id="7232"/>
    <lineage>
        <taxon>Eukaryota</taxon>
        <taxon>Metazoa</taxon>
        <taxon>Ecdysozoa</taxon>
        <taxon>Arthropoda</taxon>
        <taxon>Hexapoda</taxon>
        <taxon>Insecta</taxon>
        <taxon>Pterygota</taxon>
        <taxon>Neoptera</taxon>
        <taxon>Endopterygota</taxon>
        <taxon>Diptera</taxon>
        <taxon>Brachycera</taxon>
        <taxon>Muscomorpha</taxon>
        <taxon>Ephydroidea</taxon>
        <taxon>Drosophilidae</taxon>
        <taxon>Drosophila</taxon>
    </lineage>
</organism>
<comment type="caution">
    <text evidence="2">The sequence shown here is derived from an EMBL/GenBank/DDBJ whole genome shotgun (WGS) entry which is preliminary data.</text>
</comment>
<accession>A0A484ASD0</accession>
<gene>
    <name evidence="2" type="ORF">AWZ03_014596</name>
</gene>
<dbReference type="EMBL" id="LSRL02001523">
    <property type="protein sequence ID" value="TDG38982.1"/>
    <property type="molecule type" value="Genomic_DNA"/>
</dbReference>
<proteinExistence type="predicted"/>
<protein>
    <submittedName>
        <fullName evidence="2">Uncharacterized protein</fullName>
    </submittedName>
</protein>
<dbReference type="Proteomes" id="UP000295192">
    <property type="component" value="Unassembled WGS sequence"/>
</dbReference>
<keyword evidence="3" id="KW-1185">Reference proteome</keyword>
<reference evidence="2 3" key="1">
    <citation type="journal article" date="2019" name="J. Hered.">
        <title>An Improved Genome Assembly for Drosophila navojoa, the Basal Species in the mojavensis Cluster.</title>
        <authorList>
            <person name="Vanderlinde T."/>
            <person name="Dupim E.G."/>
            <person name="Nazario-Yepiz N.O."/>
            <person name="Carvalho A.B."/>
        </authorList>
    </citation>
    <scope>NUCLEOTIDE SEQUENCE [LARGE SCALE GENOMIC DNA]</scope>
    <source>
        <strain evidence="2">Navoj_Jal97</strain>
        <tissue evidence="2">Whole organism</tissue>
    </source>
</reference>
<evidence type="ECO:0000313" key="3">
    <source>
        <dbReference type="Proteomes" id="UP000295192"/>
    </source>
</evidence>
<feature type="non-terminal residue" evidence="2">
    <location>
        <position position="1"/>
    </location>
</feature>
<dbReference type="AlphaFoldDB" id="A0A484ASD0"/>
<evidence type="ECO:0000313" key="2">
    <source>
        <dbReference type="EMBL" id="TDG38982.1"/>
    </source>
</evidence>
<feature type="region of interest" description="Disordered" evidence="1">
    <location>
        <begin position="1"/>
        <end position="22"/>
    </location>
</feature>
<name>A0A484ASD0_DRONA</name>
<evidence type="ECO:0000256" key="1">
    <source>
        <dbReference type="SAM" id="MobiDB-lite"/>
    </source>
</evidence>
<feature type="compositionally biased region" description="Low complexity" evidence="1">
    <location>
        <begin position="74"/>
        <end position="91"/>
    </location>
</feature>